<evidence type="ECO:0000313" key="2">
    <source>
        <dbReference type="Proteomes" id="UP000197003"/>
    </source>
</evidence>
<gene>
    <name evidence="1" type="ORF">B9G79_09685</name>
</gene>
<accession>A0A1Z3N8L5</accession>
<proteinExistence type="predicted"/>
<organism evidence="1 2">
    <name type="scientific">Bdellovibrio bacteriovorus</name>
    <dbReference type="NCBI Taxonomy" id="959"/>
    <lineage>
        <taxon>Bacteria</taxon>
        <taxon>Pseudomonadati</taxon>
        <taxon>Bdellovibrionota</taxon>
        <taxon>Bdellovibrionia</taxon>
        <taxon>Bdellovibrionales</taxon>
        <taxon>Pseudobdellovibrionaceae</taxon>
        <taxon>Bdellovibrio</taxon>
    </lineage>
</organism>
<sequence>MTFSTGLFRVAQNGWGRRSLLFLVLPPNIACKIGNTAYESKDHPFFDATDQQSFHFFDFYPLTIGSGNSNFGSLETMRE</sequence>
<reference evidence="1 2" key="1">
    <citation type="submission" date="2017-04" db="EMBL/GenBank/DDBJ databases">
        <title>Whole genome sequence of Bdellovibrio bacteriovorus strain SSB218315.</title>
        <authorList>
            <person name="Oyedara O."/>
            <person name="Rodriguez-Perez M.A."/>
        </authorList>
    </citation>
    <scope>NUCLEOTIDE SEQUENCE [LARGE SCALE GENOMIC DNA]</scope>
    <source>
        <strain evidence="1 2">SSB218315</strain>
    </source>
</reference>
<evidence type="ECO:0000313" key="1">
    <source>
        <dbReference type="EMBL" id="ASD63823.1"/>
    </source>
</evidence>
<dbReference type="Proteomes" id="UP000197003">
    <property type="component" value="Chromosome"/>
</dbReference>
<dbReference type="EMBL" id="CP020946">
    <property type="protein sequence ID" value="ASD63823.1"/>
    <property type="molecule type" value="Genomic_DNA"/>
</dbReference>
<dbReference type="AlphaFoldDB" id="A0A1Z3N8L5"/>
<protein>
    <submittedName>
        <fullName evidence="1">Uncharacterized protein</fullName>
    </submittedName>
</protein>
<name>A0A1Z3N8L5_BDEBC</name>